<protein>
    <submittedName>
        <fullName evidence="1">Uncharacterized protein</fullName>
    </submittedName>
</protein>
<dbReference type="EMBL" id="RBNJ01000891">
    <property type="protein sequence ID" value="RUS33832.1"/>
    <property type="molecule type" value="Genomic_DNA"/>
</dbReference>
<keyword evidence="2" id="KW-1185">Reference proteome</keyword>
<reference evidence="1 2" key="1">
    <citation type="journal article" date="2018" name="New Phytol.">
        <title>Phylogenomics of Endogonaceae and evolution of mycorrhizas within Mucoromycota.</title>
        <authorList>
            <person name="Chang Y."/>
            <person name="Desiro A."/>
            <person name="Na H."/>
            <person name="Sandor L."/>
            <person name="Lipzen A."/>
            <person name="Clum A."/>
            <person name="Barry K."/>
            <person name="Grigoriev I.V."/>
            <person name="Martin F.M."/>
            <person name="Stajich J.E."/>
            <person name="Smith M.E."/>
            <person name="Bonito G."/>
            <person name="Spatafora J.W."/>
        </authorList>
    </citation>
    <scope>NUCLEOTIDE SEQUENCE [LARGE SCALE GENOMIC DNA]</scope>
    <source>
        <strain evidence="1 2">AD002</strain>
    </source>
</reference>
<dbReference type="AlphaFoldDB" id="A0A433QVK2"/>
<name>A0A433QVK2_9FUNG</name>
<accession>A0A433QVK2</accession>
<evidence type="ECO:0000313" key="1">
    <source>
        <dbReference type="EMBL" id="RUS33832.1"/>
    </source>
</evidence>
<proteinExistence type="predicted"/>
<evidence type="ECO:0000313" key="2">
    <source>
        <dbReference type="Proteomes" id="UP000274822"/>
    </source>
</evidence>
<comment type="caution">
    <text evidence="1">The sequence shown here is derived from an EMBL/GenBank/DDBJ whole genome shotgun (WGS) entry which is preliminary data.</text>
</comment>
<sequence>MLRQIFVHREAVNAVLPKKFGQLLVADHPPPVLRILQVVLLNVCPHPFDDFGTRELDAEEELIATLRFSRVHII</sequence>
<dbReference type="Proteomes" id="UP000274822">
    <property type="component" value="Unassembled WGS sequence"/>
</dbReference>
<organism evidence="1 2">
    <name type="scientific">Jimgerdemannia flammicorona</name>
    <dbReference type="NCBI Taxonomy" id="994334"/>
    <lineage>
        <taxon>Eukaryota</taxon>
        <taxon>Fungi</taxon>
        <taxon>Fungi incertae sedis</taxon>
        <taxon>Mucoromycota</taxon>
        <taxon>Mucoromycotina</taxon>
        <taxon>Endogonomycetes</taxon>
        <taxon>Endogonales</taxon>
        <taxon>Endogonaceae</taxon>
        <taxon>Jimgerdemannia</taxon>
    </lineage>
</organism>
<gene>
    <name evidence="1" type="ORF">BC938DRAFT_483631</name>
</gene>